<dbReference type="PANTHER" id="PTHR24180">
    <property type="entry name" value="CYCLIN-DEPENDENT KINASE INHIBITOR 2C-RELATED"/>
    <property type="match status" value="1"/>
</dbReference>
<reference evidence="4" key="1">
    <citation type="journal article" date="2011" name="PLoS Biol.">
        <title>Gene gain and loss during evolution of obligate parasitism in the white rust pathogen of Arabidopsis thaliana.</title>
        <authorList>
            <person name="Kemen E."/>
            <person name="Gardiner A."/>
            <person name="Schultz-Larsen T."/>
            <person name="Kemen A.C."/>
            <person name="Balmuth A.L."/>
            <person name="Robert-Seilaniantz A."/>
            <person name="Bailey K."/>
            <person name="Holub E."/>
            <person name="Studholme D.J."/>
            <person name="Maclean D."/>
            <person name="Jones J.D."/>
        </authorList>
    </citation>
    <scope>NUCLEOTIDE SEQUENCE</scope>
</reference>
<evidence type="ECO:0000256" key="1">
    <source>
        <dbReference type="ARBA" id="ARBA00022737"/>
    </source>
</evidence>
<dbReference type="EMBL" id="FR824050">
    <property type="protein sequence ID" value="CCA14623.1"/>
    <property type="molecule type" value="Genomic_DNA"/>
</dbReference>
<dbReference type="AlphaFoldDB" id="F0W0P9"/>
<dbReference type="HOGENOM" id="CLU_687890_0_0_1"/>
<feature type="repeat" description="ANK" evidence="3">
    <location>
        <begin position="150"/>
        <end position="184"/>
    </location>
</feature>
<dbReference type="InterPro" id="IPR051637">
    <property type="entry name" value="Ank_repeat_dom-contain_49"/>
</dbReference>
<evidence type="ECO:0000256" key="3">
    <source>
        <dbReference type="PROSITE-ProRule" id="PRU00023"/>
    </source>
</evidence>
<keyword evidence="1" id="KW-0677">Repeat</keyword>
<dbReference type="PROSITE" id="PS50088">
    <property type="entry name" value="ANK_REPEAT"/>
    <property type="match status" value="2"/>
</dbReference>
<accession>F0W0P9</accession>
<dbReference type="Gene3D" id="1.25.40.20">
    <property type="entry name" value="Ankyrin repeat-containing domain"/>
    <property type="match status" value="1"/>
</dbReference>
<dbReference type="PANTHER" id="PTHR24180:SF58">
    <property type="entry name" value="ANKYRIN REPEAT DOMAIN-CONTAINING PROTEIN 49"/>
    <property type="match status" value="1"/>
</dbReference>
<feature type="repeat" description="ANK" evidence="3">
    <location>
        <begin position="114"/>
        <end position="149"/>
    </location>
</feature>
<reference evidence="4" key="2">
    <citation type="submission" date="2011-02" db="EMBL/GenBank/DDBJ databases">
        <authorList>
            <person name="MacLean D."/>
        </authorList>
    </citation>
    <scope>NUCLEOTIDE SEQUENCE</scope>
</reference>
<dbReference type="InterPro" id="IPR036770">
    <property type="entry name" value="Ankyrin_rpt-contain_sf"/>
</dbReference>
<dbReference type="InterPro" id="IPR002110">
    <property type="entry name" value="Ankyrin_rpt"/>
</dbReference>
<gene>
    <name evidence="4" type="primary">AlNc14C5G684</name>
    <name evidence="4" type="ORF">ALNC14_007660</name>
</gene>
<proteinExistence type="predicted"/>
<evidence type="ECO:0000256" key="2">
    <source>
        <dbReference type="ARBA" id="ARBA00023043"/>
    </source>
</evidence>
<protein>
    <submittedName>
        <fullName evidence="4">Uncharacterized protein AlNc14C5G684</fullName>
    </submittedName>
</protein>
<evidence type="ECO:0000313" key="4">
    <source>
        <dbReference type="EMBL" id="CCA14623.1"/>
    </source>
</evidence>
<dbReference type="SMART" id="SM00248">
    <property type="entry name" value="ANK"/>
    <property type="match status" value="6"/>
</dbReference>
<organism evidence="4">
    <name type="scientific">Albugo laibachii Nc14</name>
    <dbReference type="NCBI Taxonomy" id="890382"/>
    <lineage>
        <taxon>Eukaryota</taxon>
        <taxon>Sar</taxon>
        <taxon>Stramenopiles</taxon>
        <taxon>Oomycota</taxon>
        <taxon>Peronosporomycetes</taxon>
        <taxon>Albuginales</taxon>
        <taxon>Albuginaceae</taxon>
        <taxon>Albugo</taxon>
    </lineage>
</organism>
<dbReference type="SUPFAM" id="SSF48403">
    <property type="entry name" value="Ankyrin repeat"/>
    <property type="match status" value="1"/>
</dbReference>
<name>F0W0P9_9STRA</name>
<dbReference type="Pfam" id="PF12796">
    <property type="entry name" value="Ank_2"/>
    <property type="match status" value="1"/>
</dbReference>
<keyword evidence="2 3" id="KW-0040">ANK repeat</keyword>
<sequence>MRQVLLDLIQGDCDIDAIKSVSKHVEIVEGLQLDGWNPVHYLCDNPVIAADVRENALAFFLQQHPAFCGHVDENGCAPLHLLCKNKGHTKLSGSLNLLISTNNSNINAKTTDSQDMTPLHLLCSNSSAMECTALETVLRAGADISMRDRNGNRPLHRLADNNIIACDCLHTLCKHGADWNAMNEFSMSGFHYLCQNNRISSTMLETAFKHKADPNLLSDIGSTPLHYLCQNGNLNVSLMQAYLANKSTIVTIRNSLGKLAFDEIPECKKDCKKYVREFSAPRLGVRNSLSANALGGEDPSDLPSSLQHILIKWNESLPPFDMAFYTAICCDARFESTYKSLQSVSVQLLNDPNNESVLASWKVKLANWRKQILVAYAALVRPTIWSQEASSRLRSVPLDLQANQAEVDLIWNKYPGPSQTLQRLSMVQPLLQNS</sequence>